<proteinExistence type="predicted"/>
<feature type="region of interest" description="Disordered" evidence="1">
    <location>
        <begin position="32"/>
        <end position="124"/>
    </location>
</feature>
<accession>A0A0F6VYR0</accession>
<sequence>MLVLAPVITLIACSTEPSPPVYRSALTGEECVPDPGTMIPPERGSGHGRGGHNSPTGIPGDNIDDPHSGKVDCLYDGNSGQGNDRDGCFPRPGCDAEGCCEVPDPDPTPDAGAPVDDVDAGDLI</sequence>
<evidence type="ECO:0000256" key="1">
    <source>
        <dbReference type="SAM" id="MobiDB-lite"/>
    </source>
</evidence>
<reference evidence="2 3" key="1">
    <citation type="submission" date="2015-03" db="EMBL/GenBank/DDBJ databases">
        <title>Genome assembly of Sandaracinus amylolyticus DSM 53668.</title>
        <authorList>
            <person name="Sharma G."/>
            <person name="Subramanian S."/>
        </authorList>
    </citation>
    <scope>NUCLEOTIDE SEQUENCE [LARGE SCALE GENOMIC DNA]</scope>
    <source>
        <strain evidence="2 3">DSM 53668</strain>
    </source>
</reference>
<dbReference type="Proteomes" id="UP000034883">
    <property type="component" value="Chromosome"/>
</dbReference>
<organism evidence="2 3">
    <name type="scientific">Sandaracinus amylolyticus</name>
    <dbReference type="NCBI Taxonomy" id="927083"/>
    <lineage>
        <taxon>Bacteria</taxon>
        <taxon>Pseudomonadati</taxon>
        <taxon>Myxococcota</taxon>
        <taxon>Polyangia</taxon>
        <taxon>Polyangiales</taxon>
        <taxon>Sandaracinaceae</taxon>
        <taxon>Sandaracinus</taxon>
    </lineage>
</organism>
<evidence type="ECO:0000313" key="2">
    <source>
        <dbReference type="EMBL" id="AKF03011.1"/>
    </source>
</evidence>
<dbReference type="KEGG" id="samy:DB32_000159"/>
<gene>
    <name evidence="2" type="ORF">DB32_000159</name>
</gene>
<evidence type="ECO:0000313" key="3">
    <source>
        <dbReference type="Proteomes" id="UP000034883"/>
    </source>
</evidence>
<name>A0A0F6VYR0_9BACT</name>
<protein>
    <submittedName>
        <fullName evidence="2">Uncharacterized protein</fullName>
    </submittedName>
</protein>
<dbReference type="EMBL" id="CP011125">
    <property type="protein sequence ID" value="AKF03011.1"/>
    <property type="molecule type" value="Genomic_DNA"/>
</dbReference>
<keyword evidence="3" id="KW-1185">Reference proteome</keyword>
<dbReference type="AlphaFoldDB" id="A0A0F6VYR0"/>